<feature type="transmembrane region" description="Helical" evidence="1">
    <location>
        <begin position="12"/>
        <end position="32"/>
    </location>
</feature>
<dbReference type="Proteomes" id="UP000671960">
    <property type="component" value="Chromosome"/>
</dbReference>
<reference evidence="2 3" key="1">
    <citation type="submission" date="2020-03" db="EMBL/GenBank/DDBJ databases">
        <authorList>
            <person name="Bakhshi Ganjeh M."/>
        </authorList>
    </citation>
    <scope>NUCLEOTIDE SEQUENCE [LARGE SCALE GENOMIC DNA]</scope>
    <source>
        <strain evidence="3">Iran 50</strain>
    </source>
</reference>
<dbReference type="EMBL" id="CP050854">
    <property type="protein sequence ID" value="QTF09806.1"/>
    <property type="molecule type" value="Genomic_DNA"/>
</dbReference>
<dbReference type="RefSeq" id="WP_208228299.1">
    <property type="nucleotide sequence ID" value="NZ_CP050854.1"/>
</dbReference>
<keyword evidence="3" id="KW-1185">Reference proteome</keyword>
<accession>A0ABX7UVR9</accession>
<keyword evidence="1" id="KW-0812">Transmembrane</keyword>
<organism evidence="2 3">
    <name type="scientific">Brenneria izadpanahii</name>
    <dbReference type="NCBI Taxonomy" id="2722756"/>
    <lineage>
        <taxon>Bacteria</taxon>
        <taxon>Pseudomonadati</taxon>
        <taxon>Pseudomonadota</taxon>
        <taxon>Gammaproteobacteria</taxon>
        <taxon>Enterobacterales</taxon>
        <taxon>Pectobacteriaceae</taxon>
        <taxon>Brenneria</taxon>
    </lineage>
</organism>
<evidence type="ECO:0000256" key="1">
    <source>
        <dbReference type="SAM" id="Phobius"/>
    </source>
</evidence>
<sequence>MSIEALQIGSFFVNILMALIAIIASLISYAIYADNSNPEIIVYLEQDKDVKQVLNLVIKNIGKGAAHEIKFNIRGKIPQRAMTNSDIQEMTQGALITGIPFLAPSSDRSMMFGKFHELRKWFGNEKVRIDITYRRSKNILLYSKELKSSSYMEVFSFSHVSAADNSIGNKISKEISKISKEISNINTSIANKK</sequence>
<keyword evidence="1" id="KW-0472">Membrane</keyword>
<name>A0ABX7UVR9_9GAMM</name>
<evidence type="ECO:0000313" key="2">
    <source>
        <dbReference type="EMBL" id="QTF09806.1"/>
    </source>
</evidence>
<keyword evidence="1" id="KW-1133">Transmembrane helix</keyword>
<protein>
    <submittedName>
        <fullName evidence="2">Uncharacterized protein</fullName>
    </submittedName>
</protein>
<proteinExistence type="predicted"/>
<evidence type="ECO:0000313" key="3">
    <source>
        <dbReference type="Proteomes" id="UP000671960"/>
    </source>
</evidence>
<gene>
    <name evidence="2" type="ORF">HC231_19170</name>
</gene>